<feature type="transmembrane region" description="Helical" evidence="1">
    <location>
        <begin position="44"/>
        <end position="66"/>
    </location>
</feature>
<keyword evidence="1" id="KW-1133">Transmembrane helix</keyword>
<keyword evidence="1" id="KW-0812">Transmembrane</keyword>
<evidence type="ECO:0000313" key="2">
    <source>
        <dbReference type="EMBL" id="VAW80071.1"/>
    </source>
</evidence>
<name>A0A3B0YL01_9ZZZZ</name>
<keyword evidence="1" id="KW-0472">Membrane</keyword>
<gene>
    <name evidence="2" type="ORF">MNBD_GAMMA12-3271</name>
</gene>
<accession>A0A3B0YL01</accession>
<evidence type="ECO:0000256" key="1">
    <source>
        <dbReference type="SAM" id="Phobius"/>
    </source>
</evidence>
<dbReference type="AlphaFoldDB" id="A0A3B0YL01"/>
<feature type="transmembrane region" description="Helical" evidence="1">
    <location>
        <begin position="20"/>
        <end position="38"/>
    </location>
</feature>
<organism evidence="2">
    <name type="scientific">hydrothermal vent metagenome</name>
    <dbReference type="NCBI Taxonomy" id="652676"/>
    <lineage>
        <taxon>unclassified sequences</taxon>
        <taxon>metagenomes</taxon>
        <taxon>ecological metagenomes</taxon>
    </lineage>
</organism>
<protein>
    <submittedName>
        <fullName evidence="2">Uncharacterized protein</fullName>
    </submittedName>
</protein>
<reference evidence="2" key="1">
    <citation type="submission" date="2018-06" db="EMBL/GenBank/DDBJ databases">
        <authorList>
            <person name="Zhirakovskaya E."/>
        </authorList>
    </citation>
    <scope>NUCLEOTIDE SEQUENCE</scope>
</reference>
<proteinExistence type="predicted"/>
<dbReference type="EMBL" id="UOFL01000186">
    <property type="protein sequence ID" value="VAW80071.1"/>
    <property type="molecule type" value="Genomic_DNA"/>
</dbReference>
<sequence>MHNKRKTIQLNRTAYSNNTIQVWIVSFVVITLFLYFITPLKPSAFVVLISIFSIIAASMAIAYFIYAAKINIELNSDIIYYEVTPSSSVNTHQHEKTKISYNDITSWRYSANNDEPFIQHGIDSIFTLTLKNNSFIELHITHQKILGETANSRDVLKMLFRWLPSKLQSIDSANPETMPSNSTQIFSILRGFFKFINLLLRIFRMR</sequence>